<evidence type="ECO:0000313" key="2">
    <source>
        <dbReference type="Proteomes" id="UP000004491"/>
    </source>
</evidence>
<keyword evidence="2" id="KW-1185">Reference proteome</keyword>
<accession>G2DCY7</accession>
<name>G2DCY7_9GAMM</name>
<reference evidence="1" key="1">
    <citation type="journal article" date="2011" name="ISME J.">
        <title>The endosymbionts of the deep-sea tubeworms Riftia pachyptila and Tevnia jerichonana share an identical physiology as revealed by proteogenomic analyses.</title>
        <authorList>
            <person name="Gardebrecht A."/>
            <person name="Markert S."/>
            <person name="Felbeck H."/>
            <person name="Thuermer A."/>
            <person name="Albrecht D."/>
            <person name="Wollherr A."/>
            <person name="Kabisch J."/>
            <person name="Lehmann R."/>
            <person name="Daniel R."/>
            <person name="Liesegang H."/>
            <person name="Hecker M."/>
            <person name="Sievert S.M."/>
            <person name="Schweder T."/>
        </authorList>
    </citation>
    <scope>NUCLEOTIDE SEQUENCE [LARGE SCALE GENOMIC DNA]</scope>
</reference>
<protein>
    <submittedName>
        <fullName evidence="1">Uncharacterized protein</fullName>
    </submittedName>
</protein>
<sequence length="33" mass="3678">MGRFVVLRLVDAAGFEPDAVVFREAAVRDLVRC</sequence>
<comment type="caution">
    <text evidence="1">The sequence shown here is derived from an EMBL/GenBank/DDBJ whole genome shotgun (WGS) entry which is preliminary data.</text>
</comment>
<organism evidence="1 2">
    <name type="scientific">endosymbiont of Riftia pachyptila</name>
    <name type="common">vent Ph05</name>
    <dbReference type="NCBI Taxonomy" id="1048808"/>
    <lineage>
        <taxon>Bacteria</taxon>
        <taxon>Pseudomonadati</taxon>
        <taxon>Pseudomonadota</taxon>
        <taxon>Gammaproteobacteria</taxon>
        <taxon>sulfur-oxidizing symbionts</taxon>
    </lineage>
</organism>
<dbReference type="Proteomes" id="UP000004491">
    <property type="component" value="Unassembled WGS sequence"/>
</dbReference>
<dbReference type="AlphaFoldDB" id="G2DCY7"/>
<dbReference type="EMBL" id="AFOC01000034">
    <property type="protein sequence ID" value="EGV51517.1"/>
    <property type="molecule type" value="Genomic_DNA"/>
</dbReference>
<proteinExistence type="predicted"/>
<evidence type="ECO:0000313" key="1">
    <source>
        <dbReference type="EMBL" id="EGV51517.1"/>
    </source>
</evidence>
<gene>
    <name evidence="1" type="ORF">Rifp1Sym_bg00100</name>
</gene>